<organism evidence="6 7">
    <name type="scientific">Lunatimonas lonarensis</name>
    <dbReference type="NCBI Taxonomy" id="1232681"/>
    <lineage>
        <taxon>Bacteria</taxon>
        <taxon>Pseudomonadati</taxon>
        <taxon>Bacteroidota</taxon>
        <taxon>Cytophagia</taxon>
        <taxon>Cytophagales</taxon>
        <taxon>Cyclobacteriaceae</taxon>
    </lineage>
</organism>
<dbReference type="InterPro" id="IPR051459">
    <property type="entry name" value="Cytochrome_c-type_DH"/>
</dbReference>
<dbReference type="Gene3D" id="1.10.760.10">
    <property type="entry name" value="Cytochrome c-like domain"/>
    <property type="match status" value="2"/>
</dbReference>
<dbReference type="Pfam" id="PF00034">
    <property type="entry name" value="Cytochrom_C"/>
    <property type="match status" value="1"/>
</dbReference>
<sequence length="323" mass="35446">MKTMLKIGLLAVSALLLLALAGILYVSFALPNVGPPPADLKVEITPEKIERGKYLAYHVLQCIDCHSQRDFGVFSGPPIEGTEAHGGERFDQTMGFPGVFISPNITPTGIGDWTDGELFRLITTGVRKNGEPIFPIMPFESYGKLDPSDIEAVIAYIRTLEPATTNHPASVADFPFNLIMRTVPKKAEPEKRPSTQDQVAYGKYLVTASACYDCHTKFENGAYVGEPMAGGREFLLPWGTLTSANITPHETGIGSWTKEAFVGKFKAHQNREELPSVGGSDFQTIMPWYMYAGMTEEDLGAIYSYLKTIPPVENRITVFVASN</sequence>
<keyword evidence="7" id="KW-1185">Reference proteome</keyword>
<evidence type="ECO:0000313" key="6">
    <source>
        <dbReference type="EMBL" id="EON79402.1"/>
    </source>
</evidence>
<evidence type="ECO:0000256" key="1">
    <source>
        <dbReference type="ARBA" id="ARBA00022617"/>
    </source>
</evidence>
<protein>
    <submittedName>
        <fullName evidence="6">Putative diheme cytochrome c-553</fullName>
    </submittedName>
</protein>
<keyword evidence="1 4" id="KW-0349">Heme</keyword>
<dbReference type="InterPro" id="IPR009056">
    <property type="entry name" value="Cyt_c-like_dom"/>
</dbReference>
<dbReference type="STRING" id="1232681.ADIS_0092"/>
<keyword evidence="3 4" id="KW-0408">Iron</keyword>
<evidence type="ECO:0000256" key="3">
    <source>
        <dbReference type="ARBA" id="ARBA00023004"/>
    </source>
</evidence>
<dbReference type="GO" id="GO:0009055">
    <property type="term" value="F:electron transfer activity"/>
    <property type="evidence" value="ECO:0007669"/>
    <property type="project" value="InterPro"/>
</dbReference>
<dbReference type="GO" id="GO:0020037">
    <property type="term" value="F:heme binding"/>
    <property type="evidence" value="ECO:0007669"/>
    <property type="project" value="InterPro"/>
</dbReference>
<reference evidence="6 7" key="1">
    <citation type="submission" date="2013-02" db="EMBL/GenBank/DDBJ databases">
        <title>A novel strain isolated from Lonar lake, Maharashtra, India.</title>
        <authorList>
            <person name="Singh A."/>
        </authorList>
    </citation>
    <scope>NUCLEOTIDE SEQUENCE [LARGE SCALE GENOMIC DNA]</scope>
    <source>
        <strain evidence="6 7">AK24</strain>
    </source>
</reference>
<dbReference type="OrthoDB" id="9809720at2"/>
<dbReference type="PATRIC" id="fig|1288963.3.peg.92"/>
<dbReference type="PROSITE" id="PS51007">
    <property type="entry name" value="CYTC"/>
    <property type="match status" value="2"/>
</dbReference>
<dbReference type="EMBL" id="AQHR01000004">
    <property type="protein sequence ID" value="EON79402.1"/>
    <property type="molecule type" value="Genomic_DNA"/>
</dbReference>
<feature type="domain" description="Cytochrome c" evidence="5">
    <location>
        <begin position="197"/>
        <end position="310"/>
    </location>
</feature>
<evidence type="ECO:0000256" key="2">
    <source>
        <dbReference type="ARBA" id="ARBA00022723"/>
    </source>
</evidence>
<dbReference type="GO" id="GO:0046872">
    <property type="term" value="F:metal ion binding"/>
    <property type="evidence" value="ECO:0007669"/>
    <property type="project" value="UniProtKB-KW"/>
</dbReference>
<dbReference type="SUPFAM" id="SSF46626">
    <property type="entry name" value="Cytochrome c"/>
    <property type="match status" value="2"/>
</dbReference>
<evidence type="ECO:0000256" key="4">
    <source>
        <dbReference type="PROSITE-ProRule" id="PRU00433"/>
    </source>
</evidence>
<dbReference type="AlphaFoldDB" id="R7ZZ79"/>
<dbReference type="InterPro" id="IPR036909">
    <property type="entry name" value="Cyt_c-like_dom_sf"/>
</dbReference>
<evidence type="ECO:0000259" key="5">
    <source>
        <dbReference type="PROSITE" id="PS51007"/>
    </source>
</evidence>
<feature type="domain" description="Cytochrome c" evidence="5">
    <location>
        <begin position="47"/>
        <end position="161"/>
    </location>
</feature>
<evidence type="ECO:0000313" key="7">
    <source>
        <dbReference type="Proteomes" id="UP000013909"/>
    </source>
</evidence>
<proteinExistence type="predicted"/>
<gene>
    <name evidence="6" type="ORF">ADIS_0092</name>
</gene>
<keyword evidence="2 4" id="KW-0479">Metal-binding</keyword>
<dbReference type="PANTHER" id="PTHR35008">
    <property type="entry name" value="BLL4482 PROTEIN-RELATED"/>
    <property type="match status" value="1"/>
</dbReference>
<comment type="caution">
    <text evidence="6">The sequence shown here is derived from an EMBL/GenBank/DDBJ whole genome shotgun (WGS) entry which is preliminary data.</text>
</comment>
<dbReference type="RefSeq" id="WP_010852246.1">
    <property type="nucleotide sequence ID" value="NZ_AQHR01000004.1"/>
</dbReference>
<accession>R7ZZ79</accession>
<name>R7ZZ79_9BACT</name>
<dbReference type="PANTHER" id="PTHR35008:SF4">
    <property type="entry name" value="BLL4482 PROTEIN"/>
    <property type="match status" value="1"/>
</dbReference>
<dbReference type="Proteomes" id="UP000013909">
    <property type="component" value="Unassembled WGS sequence"/>
</dbReference>